<gene>
    <name evidence="4" type="ORF">FHW18_000311</name>
</gene>
<dbReference type="GO" id="GO:0016874">
    <property type="term" value="F:ligase activity"/>
    <property type="evidence" value="ECO:0007669"/>
    <property type="project" value="UniProtKB-KW"/>
</dbReference>
<dbReference type="EC" id="3.1.4.58" evidence="2"/>
<proteinExistence type="inferred from homology"/>
<dbReference type="NCBIfam" id="TIGR02258">
    <property type="entry name" value="2_5_ligase"/>
    <property type="match status" value="1"/>
</dbReference>
<evidence type="ECO:0000256" key="1">
    <source>
        <dbReference type="ARBA" id="ARBA00022801"/>
    </source>
</evidence>
<feature type="compositionally biased region" description="Polar residues" evidence="3">
    <location>
        <begin position="1"/>
        <end position="18"/>
    </location>
</feature>
<dbReference type="Gene3D" id="3.90.1140.10">
    <property type="entry name" value="Cyclic phosphodiesterase"/>
    <property type="match status" value="1"/>
</dbReference>
<accession>A0A7Y9IQG6</accession>
<dbReference type="Proteomes" id="UP000542125">
    <property type="component" value="Unassembled WGS sequence"/>
</dbReference>
<feature type="region of interest" description="Disordered" evidence="3">
    <location>
        <begin position="1"/>
        <end position="25"/>
    </location>
</feature>
<dbReference type="PANTHER" id="PTHR35561">
    <property type="entry name" value="RNA 2',3'-CYCLIC PHOSPHODIESTERASE"/>
    <property type="match status" value="1"/>
</dbReference>
<keyword evidence="4" id="KW-0436">Ligase</keyword>
<evidence type="ECO:0000256" key="2">
    <source>
        <dbReference type="HAMAP-Rule" id="MF_01940"/>
    </source>
</evidence>
<dbReference type="InterPro" id="IPR009097">
    <property type="entry name" value="Cyclic_Pdiesterase"/>
</dbReference>
<dbReference type="EMBL" id="JACBYR010000001">
    <property type="protein sequence ID" value="NYE81040.1"/>
    <property type="molecule type" value="Genomic_DNA"/>
</dbReference>
<dbReference type="HAMAP" id="MF_01940">
    <property type="entry name" value="RNA_CPDase"/>
    <property type="match status" value="1"/>
</dbReference>
<dbReference type="PANTHER" id="PTHR35561:SF1">
    <property type="entry name" value="RNA 2',3'-CYCLIC PHOSPHODIESTERASE"/>
    <property type="match status" value="1"/>
</dbReference>
<comment type="caution">
    <text evidence="4">The sequence shown here is derived from an EMBL/GenBank/DDBJ whole genome shotgun (WGS) entry which is preliminary data.</text>
</comment>
<feature type="short sequence motif" description="HXTX 2" evidence="2">
    <location>
        <begin position="152"/>
        <end position="155"/>
    </location>
</feature>
<keyword evidence="1 2" id="KW-0378">Hydrolase</keyword>
<name>A0A7Y9IQG6_9BURK</name>
<comment type="similarity">
    <text evidence="2">Belongs to the 2H phosphoesterase superfamily. ThpR family.</text>
</comment>
<dbReference type="InterPro" id="IPR004175">
    <property type="entry name" value="RNA_CPDase"/>
</dbReference>
<sequence length="223" mass="23811">MSDQSLSDQSAHQPSVSHQPEPGQAATPAWHRCFLALAPDLPTRTTLAAYRTPPRAQATLFDDLHLTLAFLGGLTQQQAEHLAGALPGLAAPAIDLAALPFDGLERWPEGDAPRVLVATYRVPPLLAGLVEDVQQLVSSAGLPVDPRPFRAHITLARYRRRATVTIDVAGVPTQVSDPPLGPPPACRLPPARFTHLALYTRSEAPGGPRYRVLAHVPLKAGLA</sequence>
<evidence type="ECO:0000313" key="4">
    <source>
        <dbReference type="EMBL" id="NYE81040.1"/>
    </source>
</evidence>
<evidence type="ECO:0000256" key="3">
    <source>
        <dbReference type="SAM" id="MobiDB-lite"/>
    </source>
</evidence>
<dbReference type="GO" id="GO:0008664">
    <property type="term" value="F:RNA 2',3'-cyclic 3'-phosphodiesterase activity"/>
    <property type="evidence" value="ECO:0007669"/>
    <property type="project" value="UniProtKB-EC"/>
</dbReference>
<comment type="catalytic activity">
    <reaction evidence="2">
        <text>a 3'-end 2',3'-cyclophospho-ribonucleotide-RNA + H2O = a 3'-end 2'-phospho-ribonucleotide-RNA + H(+)</text>
        <dbReference type="Rhea" id="RHEA:11828"/>
        <dbReference type="Rhea" id="RHEA-COMP:10464"/>
        <dbReference type="Rhea" id="RHEA-COMP:17353"/>
        <dbReference type="ChEBI" id="CHEBI:15377"/>
        <dbReference type="ChEBI" id="CHEBI:15378"/>
        <dbReference type="ChEBI" id="CHEBI:83064"/>
        <dbReference type="ChEBI" id="CHEBI:173113"/>
        <dbReference type="EC" id="3.1.4.58"/>
    </reaction>
</comment>
<feature type="short sequence motif" description="HXTX 1" evidence="2">
    <location>
        <begin position="65"/>
        <end position="68"/>
    </location>
</feature>
<evidence type="ECO:0000313" key="5">
    <source>
        <dbReference type="Proteomes" id="UP000542125"/>
    </source>
</evidence>
<dbReference type="GO" id="GO:0004113">
    <property type="term" value="F:2',3'-cyclic-nucleotide 3'-phosphodiesterase activity"/>
    <property type="evidence" value="ECO:0007669"/>
    <property type="project" value="InterPro"/>
</dbReference>
<dbReference type="SUPFAM" id="SSF55144">
    <property type="entry name" value="LigT-like"/>
    <property type="match status" value="1"/>
</dbReference>
<dbReference type="AlphaFoldDB" id="A0A7Y9IQG6"/>
<reference evidence="4 5" key="1">
    <citation type="submission" date="2020-07" db="EMBL/GenBank/DDBJ databases">
        <title>Genomic Encyclopedia of Type Strains, Phase IV (KMG-V): Genome sequencing to study the core and pangenomes of soil and plant-associated prokaryotes.</title>
        <authorList>
            <person name="Whitman W."/>
        </authorList>
    </citation>
    <scope>NUCLEOTIDE SEQUENCE [LARGE SCALE GENOMIC DNA]</scope>
    <source>
        <strain evidence="4 5">SAS40</strain>
    </source>
</reference>
<protein>
    <recommendedName>
        <fullName evidence="2">RNA 2',3'-cyclic phosphodiesterase</fullName>
        <shortName evidence="2">RNA 2',3'-CPDase</shortName>
        <ecNumber evidence="2">3.1.4.58</ecNumber>
    </recommendedName>
</protein>
<dbReference type="RefSeq" id="WP_179582679.1">
    <property type="nucleotide sequence ID" value="NZ_JACBYR010000001.1"/>
</dbReference>
<feature type="active site" description="Proton donor" evidence="2">
    <location>
        <position position="65"/>
    </location>
</feature>
<organism evidence="4 5">
    <name type="scientific">Pigmentiphaga litoralis</name>
    <dbReference type="NCBI Taxonomy" id="516702"/>
    <lineage>
        <taxon>Bacteria</taxon>
        <taxon>Pseudomonadati</taxon>
        <taxon>Pseudomonadota</taxon>
        <taxon>Betaproteobacteria</taxon>
        <taxon>Burkholderiales</taxon>
        <taxon>Alcaligenaceae</taxon>
        <taxon>Pigmentiphaga</taxon>
    </lineage>
</organism>
<comment type="function">
    <text evidence="2">Hydrolyzes RNA 2',3'-cyclic phosphodiester to an RNA 2'-phosphomonoester.</text>
</comment>
<keyword evidence="5" id="KW-1185">Reference proteome</keyword>
<feature type="active site" description="Proton acceptor" evidence="2">
    <location>
        <position position="152"/>
    </location>
</feature>